<dbReference type="GO" id="GO:0000785">
    <property type="term" value="C:chromatin"/>
    <property type="evidence" value="ECO:0007669"/>
    <property type="project" value="TreeGrafter"/>
</dbReference>
<dbReference type="EMBL" id="BSDR01000001">
    <property type="protein sequence ID" value="GLI35974.1"/>
    <property type="molecule type" value="Genomic_DNA"/>
</dbReference>
<feature type="coiled-coil region" evidence="1">
    <location>
        <begin position="63"/>
        <end position="330"/>
    </location>
</feature>
<evidence type="ECO:0008006" key="5">
    <source>
        <dbReference type="Google" id="ProtNLM"/>
    </source>
</evidence>
<evidence type="ECO:0000256" key="2">
    <source>
        <dbReference type="SAM" id="Phobius"/>
    </source>
</evidence>
<evidence type="ECO:0000313" key="4">
    <source>
        <dbReference type="Proteomes" id="UP001144372"/>
    </source>
</evidence>
<dbReference type="PANTHER" id="PTHR43941:SF1">
    <property type="entry name" value="STRUCTURAL MAINTENANCE OF CHROMOSOMES PROTEIN 2"/>
    <property type="match status" value="1"/>
</dbReference>
<dbReference type="GO" id="GO:0003682">
    <property type="term" value="F:chromatin binding"/>
    <property type="evidence" value="ECO:0007669"/>
    <property type="project" value="TreeGrafter"/>
</dbReference>
<reference evidence="3" key="1">
    <citation type="submission" date="2022-12" db="EMBL/GenBank/DDBJ databases">
        <title>Reference genome sequencing for broad-spectrum identification of bacterial and archaeal isolates by mass spectrometry.</title>
        <authorList>
            <person name="Sekiguchi Y."/>
            <person name="Tourlousse D.M."/>
        </authorList>
    </citation>
    <scope>NUCLEOTIDE SEQUENCE</scope>
    <source>
        <strain evidence="3">ASRB1</strain>
    </source>
</reference>
<gene>
    <name evidence="3" type="ORF">DAMNIGENAA_34070</name>
</gene>
<proteinExistence type="predicted"/>
<organism evidence="3 4">
    <name type="scientific">Desulforhabdus amnigena</name>
    <dbReference type="NCBI Taxonomy" id="40218"/>
    <lineage>
        <taxon>Bacteria</taxon>
        <taxon>Pseudomonadati</taxon>
        <taxon>Thermodesulfobacteriota</taxon>
        <taxon>Syntrophobacteria</taxon>
        <taxon>Syntrophobacterales</taxon>
        <taxon>Syntrophobacteraceae</taxon>
        <taxon>Desulforhabdus</taxon>
    </lineage>
</organism>
<dbReference type="SUPFAM" id="SSF52540">
    <property type="entry name" value="P-loop containing nucleoside triphosphate hydrolases"/>
    <property type="match status" value="1"/>
</dbReference>
<keyword evidence="1" id="KW-0175">Coiled coil</keyword>
<evidence type="ECO:0000313" key="3">
    <source>
        <dbReference type="EMBL" id="GLI35974.1"/>
    </source>
</evidence>
<dbReference type="Gene3D" id="1.10.287.1490">
    <property type="match status" value="1"/>
</dbReference>
<accession>A0A9W6FW21</accession>
<keyword evidence="2" id="KW-0472">Membrane</keyword>
<keyword evidence="2" id="KW-1133">Transmembrane helix</keyword>
<keyword evidence="2" id="KW-0812">Transmembrane</keyword>
<dbReference type="GO" id="GO:0000796">
    <property type="term" value="C:condensin complex"/>
    <property type="evidence" value="ECO:0007669"/>
    <property type="project" value="TreeGrafter"/>
</dbReference>
<dbReference type="InterPro" id="IPR027417">
    <property type="entry name" value="P-loop_NTPase"/>
</dbReference>
<protein>
    <recommendedName>
        <fullName evidence="5">ATPase dynein-related AAA domain-containing protein</fullName>
    </recommendedName>
</protein>
<dbReference type="Gene3D" id="3.40.50.300">
    <property type="entry name" value="P-loop containing nucleotide triphosphate hydrolases"/>
    <property type="match status" value="1"/>
</dbReference>
<dbReference type="PANTHER" id="PTHR43941">
    <property type="entry name" value="STRUCTURAL MAINTENANCE OF CHROMOSOMES PROTEIN 2"/>
    <property type="match status" value="1"/>
</dbReference>
<evidence type="ECO:0000256" key="1">
    <source>
        <dbReference type="SAM" id="Coils"/>
    </source>
</evidence>
<dbReference type="RefSeq" id="WP_281796108.1">
    <property type="nucleotide sequence ID" value="NZ_BSDR01000001.1"/>
</dbReference>
<comment type="caution">
    <text evidence="3">The sequence shown here is derived from an EMBL/GenBank/DDBJ whole genome shotgun (WGS) entry which is preliminary data.</text>
</comment>
<keyword evidence="4" id="KW-1185">Reference proteome</keyword>
<dbReference type="Proteomes" id="UP001144372">
    <property type="component" value="Unassembled WGS sequence"/>
</dbReference>
<name>A0A9W6FW21_9BACT</name>
<feature type="transmembrane region" description="Helical" evidence="2">
    <location>
        <begin position="12"/>
        <end position="35"/>
    </location>
</feature>
<sequence length="753" mass="86208">MDGVSIPYLPTSLWILAGAMTILILLVVFGFYVAWKIWARDLAETGSDLASLKARKLALEKDVEALREWIQSQKTELERLKTEREDQERIRSVLADLEQQCAIKNQENQTLRNEVGELENQRHHLAQSLEKMQREIGDLDAKRAEAESIESRLAELKSRLEDAQQTLRNLAELEVKLNSLANEKSAMERTIADLESESALARAEANRLKEEVGQSRIEADQIARELMLVRKEKAELGVIVDTLRQEQHALEHSTERLEQKIEDLKASARSAQKEVEKQALQARQATAEAERVSRELASLHKDQQHIETEVDGLNARKAILEQEILRLEGKLGSGSGDGEDPLGAYADLLRKEPLCLKREVFTGIRDDQDESTFLHQVRNALRNEGLVFPSRIIDAFHTSLKCHDINPITVLAGVSGTGKTLLPVRYAELMGMHRLVMAVQPRWDSPQDMFGFYNYLEKEYKATELSRALVRMDPYNYPADQFPMLDCKWTWDRLLLVLIDEMNLARTEYYFSEFLSRLELRRAVKDPSLSTKRSEAEIELDAGPGEQRFRLWVAHNVFFVGTMNEDETTQTLSDKVLDRANVLRFGKPDENARVVRQGNGNHGASEKYLSYKQWRGWLREFKGNDEWAEQVSNWTTRLNAALNRVGRPFGFRVLQAIGHYVANYPRVEDGERFKLAFADQVEQKIIPKIRGIDLSTDNANECLSEVEAIIAELGDRDLSDTFSSARNESRMVGMFQWRGVTRREEEDAPRYAH</sequence>
<dbReference type="GO" id="GO:0000793">
    <property type="term" value="C:condensed chromosome"/>
    <property type="evidence" value="ECO:0007669"/>
    <property type="project" value="TreeGrafter"/>
</dbReference>
<dbReference type="AlphaFoldDB" id="A0A9W6FW21"/>